<dbReference type="PRINTS" id="PR00081">
    <property type="entry name" value="GDHRDH"/>
</dbReference>
<dbReference type="PANTHER" id="PTHR44085:SF2">
    <property type="entry name" value="SEPIAPTERIN REDUCTASE"/>
    <property type="match status" value="1"/>
</dbReference>
<gene>
    <name evidence="5" type="primary">yueD</name>
    <name evidence="5" type="ORF">GCM10011365_08660</name>
</gene>
<dbReference type="InterPro" id="IPR036291">
    <property type="entry name" value="NAD(P)-bd_dom_sf"/>
</dbReference>
<accession>A0A917FLG7</accession>
<dbReference type="PANTHER" id="PTHR44085">
    <property type="entry name" value="SEPIAPTERIN REDUCTASE"/>
    <property type="match status" value="1"/>
</dbReference>
<dbReference type="PROSITE" id="PS00061">
    <property type="entry name" value="ADH_SHORT"/>
    <property type="match status" value="1"/>
</dbReference>
<evidence type="ECO:0000313" key="6">
    <source>
        <dbReference type="Proteomes" id="UP000605253"/>
    </source>
</evidence>
<dbReference type="InterPro" id="IPR002347">
    <property type="entry name" value="SDR_fam"/>
</dbReference>
<dbReference type="Pfam" id="PF00106">
    <property type="entry name" value="adh_short"/>
    <property type="match status" value="1"/>
</dbReference>
<dbReference type="InterPro" id="IPR051721">
    <property type="entry name" value="Biopterin_syn/organic_redct"/>
</dbReference>
<evidence type="ECO:0000256" key="4">
    <source>
        <dbReference type="ARBA" id="ARBA00023002"/>
    </source>
</evidence>
<keyword evidence="2" id="KW-0963">Cytoplasm</keyword>
<comment type="subcellular location">
    <subcellularLocation>
        <location evidence="1">Cytoplasm</location>
    </subcellularLocation>
</comment>
<evidence type="ECO:0000256" key="2">
    <source>
        <dbReference type="ARBA" id="ARBA00022490"/>
    </source>
</evidence>
<dbReference type="GO" id="GO:0006729">
    <property type="term" value="P:tetrahydrobiopterin biosynthetic process"/>
    <property type="evidence" value="ECO:0007669"/>
    <property type="project" value="TreeGrafter"/>
</dbReference>
<comment type="caution">
    <text evidence="5">The sequence shown here is derived from an EMBL/GenBank/DDBJ whole genome shotgun (WGS) entry which is preliminary data.</text>
</comment>
<evidence type="ECO:0000256" key="3">
    <source>
        <dbReference type="ARBA" id="ARBA00022857"/>
    </source>
</evidence>
<dbReference type="GO" id="GO:0005737">
    <property type="term" value="C:cytoplasm"/>
    <property type="evidence" value="ECO:0007669"/>
    <property type="project" value="UniProtKB-SubCell"/>
</dbReference>
<proteinExistence type="predicted"/>
<sequence>MNNNSEQHITFIAGGSKGLGLAIYQQLREAGHTLVEFSRSGDHLGHLDCDFAKPEKAINVFKTAFNEKYDKAGHINLIINTATLEPFGPIQRAAAKSIKEHIAINVESVTHLVRLFTRAYQDHPANKTLSYVSSGAANRAIPGMGMYSATKAYGERLIDTFREEQKEQSQPIQTMIFNPGVMDTDMQTTIRAQKKKDFPLRDHWQKLYENDELADPETIAEFIIDRINNPDPGYHKAQ</sequence>
<organism evidence="5 6">
    <name type="scientific">Marinicella pacifica</name>
    <dbReference type="NCBI Taxonomy" id="1171543"/>
    <lineage>
        <taxon>Bacteria</taxon>
        <taxon>Pseudomonadati</taxon>
        <taxon>Pseudomonadota</taxon>
        <taxon>Gammaproteobacteria</taxon>
        <taxon>Lysobacterales</taxon>
        <taxon>Marinicellaceae</taxon>
        <taxon>Marinicella</taxon>
    </lineage>
</organism>
<keyword evidence="4" id="KW-0560">Oxidoreductase</keyword>
<dbReference type="Proteomes" id="UP000605253">
    <property type="component" value="Unassembled WGS sequence"/>
</dbReference>
<dbReference type="SUPFAM" id="SSF51735">
    <property type="entry name" value="NAD(P)-binding Rossmann-fold domains"/>
    <property type="match status" value="1"/>
</dbReference>
<keyword evidence="3" id="KW-0521">NADP</keyword>
<dbReference type="EMBL" id="BMEO01000003">
    <property type="protein sequence ID" value="GGF89759.1"/>
    <property type="molecule type" value="Genomic_DNA"/>
</dbReference>
<evidence type="ECO:0000313" key="5">
    <source>
        <dbReference type="EMBL" id="GGF89759.1"/>
    </source>
</evidence>
<dbReference type="GO" id="GO:0004757">
    <property type="term" value="F:sepiapterin reductase (NADP+) activity"/>
    <property type="evidence" value="ECO:0007669"/>
    <property type="project" value="TreeGrafter"/>
</dbReference>
<reference evidence="5" key="1">
    <citation type="journal article" date="2014" name="Int. J. Syst. Evol. Microbiol.">
        <title>Complete genome sequence of Corynebacterium casei LMG S-19264T (=DSM 44701T), isolated from a smear-ripened cheese.</title>
        <authorList>
            <consortium name="US DOE Joint Genome Institute (JGI-PGF)"/>
            <person name="Walter F."/>
            <person name="Albersmeier A."/>
            <person name="Kalinowski J."/>
            <person name="Ruckert C."/>
        </authorList>
    </citation>
    <scope>NUCLEOTIDE SEQUENCE</scope>
    <source>
        <strain evidence="5">CGMCC 1.12181</strain>
    </source>
</reference>
<name>A0A917FLG7_9GAMM</name>
<dbReference type="InterPro" id="IPR020904">
    <property type="entry name" value="Sc_DH/Rdtase_CS"/>
</dbReference>
<dbReference type="Gene3D" id="3.40.50.720">
    <property type="entry name" value="NAD(P)-binding Rossmann-like Domain"/>
    <property type="match status" value="1"/>
</dbReference>
<evidence type="ECO:0000256" key="1">
    <source>
        <dbReference type="ARBA" id="ARBA00004496"/>
    </source>
</evidence>
<protein>
    <submittedName>
        <fullName evidence="5">Benzil reductase ((S)-benzoin forming)</fullName>
    </submittedName>
</protein>
<reference evidence="5" key="2">
    <citation type="submission" date="2020-09" db="EMBL/GenBank/DDBJ databases">
        <authorList>
            <person name="Sun Q."/>
            <person name="Zhou Y."/>
        </authorList>
    </citation>
    <scope>NUCLEOTIDE SEQUENCE</scope>
    <source>
        <strain evidence="5">CGMCC 1.12181</strain>
    </source>
</reference>
<dbReference type="AlphaFoldDB" id="A0A917FLG7"/>
<dbReference type="RefSeq" id="WP_188364465.1">
    <property type="nucleotide sequence ID" value="NZ_BAABJF010000017.1"/>
</dbReference>
<keyword evidence="6" id="KW-1185">Reference proteome</keyword>